<evidence type="ECO:0000313" key="2">
    <source>
        <dbReference type="Proteomes" id="UP001249851"/>
    </source>
</evidence>
<proteinExistence type="predicted"/>
<comment type="caution">
    <text evidence="1">The sequence shown here is derived from an EMBL/GenBank/DDBJ whole genome shotgun (WGS) entry which is preliminary data.</text>
</comment>
<dbReference type="Proteomes" id="UP001249851">
    <property type="component" value="Unassembled WGS sequence"/>
</dbReference>
<reference evidence="1" key="2">
    <citation type="journal article" date="2023" name="Science">
        <title>Genomic signatures of disease resistance in endangered staghorn corals.</title>
        <authorList>
            <person name="Vollmer S.V."/>
            <person name="Selwyn J.D."/>
            <person name="Despard B.A."/>
            <person name="Roesel C.L."/>
        </authorList>
    </citation>
    <scope>NUCLEOTIDE SEQUENCE</scope>
    <source>
        <strain evidence="1">K2</strain>
    </source>
</reference>
<reference evidence="1" key="1">
    <citation type="journal article" date="2023" name="G3 (Bethesda)">
        <title>Whole genome assembly and annotation of the endangered Caribbean coral Acropora cervicornis.</title>
        <authorList>
            <person name="Selwyn J.D."/>
            <person name="Vollmer S.V."/>
        </authorList>
    </citation>
    <scope>NUCLEOTIDE SEQUENCE</scope>
    <source>
        <strain evidence="1">K2</strain>
    </source>
</reference>
<organism evidence="1 2">
    <name type="scientific">Acropora cervicornis</name>
    <name type="common">Staghorn coral</name>
    <dbReference type="NCBI Taxonomy" id="6130"/>
    <lineage>
        <taxon>Eukaryota</taxon>
        <taxon>Metazoa</taxon>
        <taxon>Cnidaria</taxon>
        <taxon>Anthozoa</taxon>
        <taxon>Hexacorallia</taxon>
        <taxon>Scleractinia</taxon>
        <taxon>Astrocoeniina</taxon>
        <taxon>Acroporidae</taxon>
        <taxon>Acropora</taxon>
    </lineage>
</organism>
<gene>
    <name evidence="1" type="ORF">P5673_018882</name>
</gene>
<keyword evidence="2" id="KW-1185">Reference proteome</keyword>
<evidence type="ECO:0000313" key="1">
    <source>
        <dbReference type="EMBL" id="KAK2558679.1"/>
    </source>
</evidence>
<name>A0AAD9V2B0_ACRCE</name>
<dbReference type="AlphaFoldDB" id="A0AAD9V2B0"/>
<protein>
    <submittedName>
        <fullName evidence="1">Uncharacterized protein</fullName>
    </submittedName>
</protein>
<dbReference type="EMBL" id="JARQWQ010000043">
    <property type="protein sequence ID" value="KAK2558679.1"/>
    <property type="molecule type" value="Genomic_DNA"/>
</dbReference>
<accession>A0AAD9V2B0</accession>
<sequence>MLSCHFNHVALSGQEPQQDAVLGPIVHIPQTIGGQDKKFIMKLQVVLSNNWPCSKHEAVPLPLNLMLFGQQSEELRAKNHPGLRFPKLLYSHLKVTNEIWLKQPNSCIYPKMKDINAQAPVAPTKNDSSRTLTGMASVEMSSSNCVKAKLSDSAIGIRLLNGFSIKFFTRYIGPV</sequence>